<organism evidence="5 6">
    <name type="scientific">Polyplax serrata</name>
    <name type="common">Common mouse louse</name>
    <dbReference type="NCBI Taxonomy" id="468196"/>
    <lineage>
        <taxon>Eukaryota</taxon>
        <taxon>Metazoa</taxon>
        <taxon>Ecdysozoa</taxon>
        <taxon>Arthropoda</taxon>
        <taxon>Hexapoda</taxon>
        <taxon>Insecta</taxon>
        <taxon>Pterygota</taxon>
        <taxon>Neoptera</taxon>
        <taxon>Paraneoptera</taxon>
        <taxon>Psocodea</taxon>
        <taxon>Troctomorpha</taxon>
        <taxon>Phthiraptera</taxon>
        <taxon>Anoplura</taxon>
        <taxon>Polyplacidae</taxon>
        <taxon>Polyplax</taxon>
    </lineage>
</organism>
<dbReference type="Proteomes" id="UP001359485">
    <property type="component" value="Unassembled WGS sequence"/>
</dbReference>
<name>A0ABR1AXU4_POLSC</name>
<keyword evidence="3" id="KW-0969">Cilium</keyword>
<dbReference type="PANTHER" id="PTHR19960:SF11">
    <property type="entry name" value="TEKTIN"/>
    <property type="match status" value="1"/>
</dbReference>
<keyword evidence="3" id="KW-0966">Cell projection</keyword>
<evidence type="ECO:0000313" key="6">
    <source>
        <dbReference type="Proteomes" id="UP001359485"/>
    </source>
</evidence>
<sequence length="504" mass="58393">MSSNKVMYSQMQNWSTVGADPCMEQTMGPTVPPRIGQFHQTPKSHPWRPTLGYENVEVTPLPMQPVTNALLDTCYTPTGMATEPLRFPNLVTGFDRNPANAARAALYTRYTPYEWMQNNISHYNEADSNRNFSERARADACRVMREADELANASQREVGRRIGERLTDLTFWTGELQNELEKMIQESNLLQDSRSLLEKTIQDLEAPLHIAQECLYHRENRTGSDLAHDEVEQALLKEIDTVRHTQALYRDALSKFEAQLRNNRASQHEIERDLKMKEQAMGIDNLAHSLNNYSRGINYYGGIENYDNTITTPETWIEYSNRNIQRSQSERAKSAQIRTDTDNVINSHANDCWNAWTTTNAALERRSNEVMDVKQKLQMHLHKIQREVFDVEKNIEMLRKSIQDKSLPLKVAQTRLEARAHRQEIELCRDSAQSRLIMEIKDIQLSIEKLHRKLQEAEAQHQQLLKTRSNLETELGNKVNSLFIDREKCLGMRRSYPITATIKY</sequence>
<reference evidence="5 6" key="1">
    <citation type="submission" date="2023-09" db="EMBL/GenBank/DDBJ databases">
        <title>Genomes of two closely related lineages of the louse Polyplax serrata with different host specificities.</title>
        <authorList>
            <person name="Martinu J."/>
            <person name="Tarabai H."/>
            <person name="Stefka J."/>
            <person name="Hypsa V."/>
        </authorList>
    </citation>
    <scope>NUCLEOTIDE SEQUENCE [LARGE SCALE GENOMIC DNA]</scope>
    <source>
        <strain evidence="5">98ZLc_SE</strain>
    </source>
</reference>
<dbReference type="Pfam" id="PF03148">
    <property type="entry name" value="Tektin"/>
    <property type="match status" value="1"/>
</dbReference>
<evidence type="ECO:0000256" key="3">
    <source>
        <dbReference type="RuleBase" id="RU367040"/>
    </source>
</evidence>
<keyword evidence="3" id="KW-0282">Flagellum</keyword>
<keyword evidence="6" id="KW-1185">Reference proteome</keyword>
<comment type="subcellular location">
    <subcellularLocation>
        <location evidence="3">Cytoplasm</location>
        <location evidence="3">Cytoskeleton</location>
        <location evidence="3">Cilium axoneme</location>
    </subcellularLocation>
</comment>
<keyword evidence="4" id="KW-0175">Coiled coil</keyword>
<comment type="caution">
    <text evidence="5">The sequence shown here is derived from an EMBL/GenBank/DDBJ whole genome shotgun (WGS) entry which is preliminary data.</text>
</comment>
<evidence type="ECO:0000256" key="4">
    <source>
        <dbReference type="SAM" id="Coils"/>
    </source>
</evidence>
<evidence type="ECO:0000256" key="2">
    <source>
        <dbReference type="ARBA" id="ARBA00022490"/>
    </source>
</evidence>
<evidence type="ECO:0000313" key="5">
    <source>
        <dbReference type="EMBL" id="KAK6631028.1"/>
    </source>
</evidence>
<comment type="similarity">
    <text evidence="1 3">Belongs to the tektin family.</text>
</comment>
<evidence type="ECO:0000256" key="1">
    <source>
        <dbReference type="ARBA" id="ARBA00007209"/>
    </source>
</evidence>
<feature type="coiled-coil region" evidence="4">
    <location>
        <begin position="440"/>
        <end position="474"/>
    </location>
</feature>
<dbReference type="PRINTS" id="PR00511">
    <property type="entry name" value="TEKTIN"/>
</dbReference>
<proteinExistence type="inferred from homology"/>
<dbReference type="InterPro" id="IPR000435">
    <property type="entry name" value="Tektins"/>
</dbReference>
<protein>
    <recommendedName>
        <fullName evidence="3">Tektin</fullName>
    </recommendedName>
</protein>
<keyword evidence="2" id="KW-0963">Cytoplasm</keyword>
<gene>
    <name evidence="5" type="ORF">RUM44_003200</name>
</gene>
<accession>A0ABR1AXU4</accession>
<dbReference type="EMBL" id="JAWJWF010000007">
    <property type="protein sequence ID" value="KAK6631028.1"/>
    <property type="molecule type" value="Genomic_DNA"/>
</dbReference>
<dbReference type="PANTHER" id="PTHR19960">
    <property type="entry name" value="TEKTIN"/>
    <property type="match status" value="1"/>
</dbReference>
<dbReference type="InterPro" id="IPR048256">
    <property type="entry name" value="Tektin-like"/>
</dbReference>